<dbReference type="InterPro" id="IPR013324">
    <property type="entry name" value="RNA_pol_sigma_r3/r4-like"/>
</dbReference>
<name>A0A2W5MUT8_9GAMM</name>
<proteinExistence type="inferred from homology"/>
<dbReference type="Proteomes" id="UP000249046">
    <property type="component" value="Unassembled WGS sequence"/>
</dbReference>
<keyword evidence="2" id="KW-0805">Transcription regulation</keyword>
<dbReference type="InterPro" id="IPR053812">
    <property type="entry name" value="HTH_Sigma70_ECF-like"/>
</dbReference>
<dbReference type="InterPro" id="IPR039425">
    <property type="entry name" value="RNA_pol_sigma-70-like"/>
</dbReference>
<organism evidence="6 7">
    <name type="scientific">Rhodanobacter denitrificans</name>
    <dbReference type="NCBI Taxonomy" id="666685"/>
    <lineage>
        <taxon>Bacteria</taxon>
        <taxon>Pseudomonadati</taxon>
        <taxon>Pseudomonadota</taxon>
        <taxon>Gammaproteobacteria</taxon>
        <taxon>Lysobacterales</taxon>
        <taxon>Rhodanobacteraceae</taxon>
        <taxon>Rhodanobacter</taxon>
    </lineage>
</organism>
<accession>A0A2W5MUT8</accession>
<protein>
    <submittedName>
        <fullName evidence="6">RNA polymerase subunit sigma-70</fullName>
    </submittedName>
</protein>
<dbReference type="GO" id="GO:0006352">
    <property type="term" value="P:DNA-templated transcription initiation"/>
    <property type="evidence" value="ECO:0007669"/>
    <property type="project" value="InterPro"/>
</dbReference>
<dbReference type="InterPro" id="IPR036388">
    <property type="entry name" value="WH-like_DNA-bd_sf"/>
</dbReference>
<dbReference type="NCBIfam" id="TIGR02937">
    <property type="entry name" value="sigma70-ECF"/>
    <property type="match status" value="1"/>
</dbReference>
<comment type="caution">
    <text evidence="6">The sequence shown here is derived from an EMBL/GenBank/DDBJ whole genome shotgun (WGS) entry which is preliminary data.</text>
</comment>
<dbReference type="InterPro" id="IPR011517">
    <property type="entry name" value="RNA_pol_sigma70_ECF-like"/>
</dbReference>
<dbReference type="Gene3D" id="1.10.10.10">
    <property type="entry name" value="Winged helix-like DNA-binding domain superfamily/Winged helix DNA-binding domain"/>
    <property type="match status" value="1"/>
</dbReference>
<reference evidence="6 7" key="1">
    <citation type="submission" date="2017-08" db="EMBL/GenBank/DDBJ databases">
        <title>Infants hospitalized years apart are colonized by the same room-sourced microbial strains.</title>
        <authorList>
            <person name="Brooks B."/>
            <person name="Olm M.R."/>
            <person name="Firek B.A."/>
            <person name="Baker R."/>
            <person name="Thomas B.C."/>
            <person name="Morowitz M.J."/>
            <person name="Banfield J.F."/>
        </authorList>
    </citation>
    <scope>NUCLEOTIDE SEQUENCE [LARGE SCALE GENOMIC DNA]</scope>
    <source>
        <strain evidence="6">S2_005_003_R2_42</strain>
    </source>
</reference>
<dbReference type="NCBIfam" id="TIGR02999">
    <property type="entry name" value="Sig-70_X6"/>
    <property type="match status" value="1"/>
</dbReference>
<dbReference type="GO" id="GO:0016987">
    <property type="term" value="F:sigma factor activity"/>
    <property type="evidence" value="ECO:0007669"/>
    <property type="project" value="UniProtKB-KW"/>
</dbReference>
<evidence type="ECO:0000259" key="5">
    <source>
        <dbReference type="Pfam" id="PF07638"/>
    </source>
</evidence>
<dbReference type="Pfam" id="PF07638">
    <property type="entry name" value="Sigma70_ECF"/>
    <property type="match status" value="1"/>
</dbReference>
<dbReference type="SUPFAM" id="SSF88946">
    <property type="entry name" value="Sigma2 domain of RNA polymerase sigma factors"/>
    <property type="match status" value="1"/>
</dbReference>
<evidence type="ECO:0000256" key="2">
    <source>
        <dbReference type="ARBA" id="ARBA00023015"/>
    </source>
</evidence>
<evidence type="ECO:0000313" key="7">
    <source>
        <dbReference type="Proteomes" id="UP000249046"/>
    </source>
</evidence>
<evidence type="ECO:0000256" key="1">
    <source>
        <dbReference type="ARBA" id="ARBA00010641"/>
    </source>
</evidence>
<dbReference type="InterPro" id="IPR013325">
    <property type="entry name" value="RNA_pol_sigma_r2"/>
</dbReference>
<dbReference type="EMBL" id="QFPO01000004">
    <property type="protein sequence ID" value="PZQ17450.1"/>
    <property type="molecule type" value="Genomic_DNA"/>
</dbReference>
<keyword evidence="4" id="KW-0804">Transcription</keyword>
<evidence type="ECO:0000313" key="6">
    <source>
        <dbReference type="EMBL" id="PZQ17450.1"/>
    </source>
</evidence>
<feature type="domain" description="RNA polymerase sigma-70 ECF-like HTH" evidence="5">
    <location>
        <begin position="5"/>
        <end position="184"/>
    </location>
</feature>
<evidence type="ECO:0000256" key="3">
    <source>
        <dbReference type="ARBA" id="ARBA00023082"/>
    </source>
</evidence>
<dbReference type="SUPFAM" id="SSF88659">
    <property type="entry name" value="Sigma3 and sigma4 domains of RNA polymerase sigma factors"/>
    <property type="match status" value="1"/>
</dbReference>
<dbReference type="Gene3D" id="1.10.1740.10">
    <property type="match status" value="1"/>
</dbReference>
<dbReference type="InterPro" id="IPR014284">
    <property type="entry name" value="RNA_pol_sigma-70_dom"/>
</dbReference>
<dbReference type="PANTHER" id="PTHR43133:SF39">
    <property type="entry name" value="SIMILAR TO RNA POLYMERASE SIGMA-E FACTOR"/>
    <property type="match status" value="1"/>
</dbReference>
<gene>
    <name evidence="6" type="ORF">DI564_06410</name>
</gene>
<keyword evidence="3" id="KW-0731">Sigma factor</keyword>
<dbReference type="AlphaFoldDB" id="A0A2W5MUT8"/>
<sequence length="186" mass="20822">MSRNAEVTRWIQAWQAGDARALDKLLPLVYADLRAIAARRLADGPRQDTLQPTALVHDVFVRLVEANGLRIEDGSHLFNVVGGMMRRLLIDRARHGAAGKHGGELRRADFDEALDLPLPETDGLAALDAALDRLAEIEPRLARIVELRYFVGLTVPEVAAVLEVDKRTVYRDWAFARNWLRTELAP</sequence>
<evidence type="ECO:0000256" key="4">
    <source>
        <dbReference type="ARBA" id="ARBA00023163"/>
    </source>
</evidence>
<dbReference type="PANTHER" id="PTHR43133">
    <property type="entry name" value="RNA POLYMERASE ECF-TYPE SIGMA FACTO"/>
    <property type="match status" value="1"/>
</dbReference>
<comment type="similarity">
    <text evidence="1">Belongs to the sigma-70 factor family. ECF subfamily.</text>
</comment>